<dbReference type="RefSeq" id="WP_244882347.1">
    <property type="nucleotide sequence ID" value="NZ_JBHSFT010000009.1"/>
</dbReference>
<organism evidence="1 2">
    <name type="scientific">Oceanobacillus aidingensis</name>
    <dbReference type="NCBI Taxonomy" id="645964"/>
    <lineage>
        <taxon>Bacteria</taxon>
        <taxon>Bacillati</taxon>
        <taxon>Bacillota</taxon>
        <taxon>Bacilli</taxon>
        <taxon>Bacillales</taxon>
        <taxon>Bacillaceae</taxon>
        <taxon>Oceanobacillus</taxon>
    </lineage>
</organism>
<evidence type="ECO:0000313" key="2">
    <source>
        <dbReference type="Proteomes" id="UP001595988"/>
    </source>
</evidence>
<dbReference type="Proteomes" id="UP001595988">
    <property type="component" value="Unassembled WGS sequence"/>
</dbReference>
<protein>
    <submittedName>
        <fullName evidence="1">Uncharacterized protein</fullName>
    </submittedName>
</protein>
<reference evidence="2" key="1">
    <citation type="journal article" date="2019" name="Int. J. Syst. Evol. Microbiol.">
        <title>The Global Catalogue of Microorganisms (GCM) 10K type strain sequencing project: providing services to taxonomists for standard genome sequencing and annotation.</title>
        <authorList>
            <consortium name="The Broad Institute Genomics Platform"/>
            <consortium name="The Broad Institute Genome Sequencing Center for Infectious Disease"/>
            <person name="Wu L."/>
            <person name="Ma J."/>
        </authorList>
    </citation>
    <scope>NUCLEOTIDE SEQUENCE [LARGE SCALE GENOMIC DNA]</scope>
    <source>
        <strain evidence="2">CCUG 37257</strain>
    </source>
</reference>
<gene>
    <name evidence="1" type="ORF">ACFO3P_06545</name>
</gene>
<dbReference type="EMBL" id="JBHSFT010000009">
    <property type="protein sequence ID" value="MFC4661874.1"/>
    <property type="molecule type" value="Genomic_DNA"/>
</dbReference>
<accession>A0ABV9JW14</accession>
<sequence>MNESVEIHLLTDEQYPFKGIFTKSDMISVETLPNLELDLKQIFI</sequence>
<evidence type="ECO:0000313" key="1">
    <source>
        <dbReference type="EMBL" id="MFC4661874.1"/>
    </source>
</evidence>
<name>A0ABV9JW14_9BACI</name>
<keyword evidence="2" id="KW-1185">Reference proteome</keyword>
<proteinExistence type="predicted"/>
<comment type="caution">
    <text evidence="1">The sequence shown here is derived from an EMBL/GenBank/DDBJ whole genome shotgun (WGS) entry which is preliminary data.</text>
</comment>